<comment type="caution">
    <text evidence="4">The sequence shown here is derived from an EMBL/GenBank/DDBJ whole genome shotgun (WGS) entry which is preliminary data.</text>
</comment>
<feature type="compositionally biased region" description="Basic and acidic residues" evidence="2">
    <location>
        <begin position="414"/>
        <end position="423"/>
    </location>
</feature>
<feature type="compositionally biased region" description="Basic and acidic residues" evidence="2">
    <location>
        <begin position="172"/>
        <end position="184"/>
    </location>
</feature>
<organism evidence="4 5">
    <name type="scientific">Wickerhamomyces pijperi</name>
    <name type="common">Yeast</name>
    <name type="synonym">Pichia pijperi</name>
    <dbReference type="NCBI Taxonomy" id="599730"/>
    <lineage>
        <taxon>Eukaryota</taxon>
        <taxon>Fungi</taxon>
        <taxon>Dikarya</taxon>
        <taxon>Ascomycota</taxon>
        <taxon>Saccharomycotina</taxon>
        <taxon>Saccharomycetes</taxon>
        <taxon>Phaffomycetales</taxon>
        <taxon>Wickerhamomycetaceae</taxon>
        <taxon>Wickerhamomyces</taxon>
    </lineage>
</organism>
<name>A0A9P8TN84_WICPI</name>
<protein>
    <recommendedName>
        <fullName evidence="3">TRIP4/RQT4 C2HC5-type zinc finger domain-containing protein</fullName>
    </recommendedName>
</protein>
<feature type="region of interest" description="Disordered" evidence="2">
    <location>
        <begin position="86"/>
        <end position="131"/>
    </location>
</feature>
<accession>A0A9P8TN84</accession>
<dbReference type="PANTHER" id="PTHR12963">
    <property type="entry name" value="THYROID RECEPTOR INTERACTING PROTEIN RELATED"/>
    <property type="match status" value="1"/>
</dbReference>
<dbReference type="GO" id="GO:0180022">
    <property type="term" value="C:RQC-trigger complex"/>
    <property type="evidence" value="ECO:0007669"/>
    <property type="project" value="InterPro"/>
</dbReference>
<dbReference type="GO" id="GO:0072344">
    <property type="term" value="P:rescue of stalled ribosome"/>
    <property type="evidence" value="ECO:0007669"/>
    <property type="project" value="InterPro"/>
</dbReference>
<feature type="compositionally biased region" description="Acidic residues" evidence="2">
    <location>
        <begin position="458"/>
        <end position="470"/>
    </location>
</feature>
<dbReference type="GO" id="GO:0008270">
    <property type="term" value="F:zinc ion binding"/>
    <property type="evidence" value="ECO:0007669"/>
    <property type="project" value="InterPro"/>
</dbReference>
<feature type="compositionally biased region" description="Basic and acidic residues" evidence="2">
    <location>
        <begin position="471"/>
        <end position="493"/>
    </location>
</feature>
<dbReference type="InterPro" id="IPR039128">
    <property type="entry name" value="TRIP4-like"/>
</dbReference>
<dbReference type="Proteomes" id="UP000774326">
    <property type="component" value="Unassembled WGS sequence"/>
</dbReference>
<feature type="compositionally biased region" description="Low complexity" evidence="2">
    <location>
        <begin position="86"/>
        <end position="97"/>
    </location>
</feature>
<proteinExistence type="predicted"/>
<dbReference type="InterPro" id="IPR009349">
    <property type="entry name" value="TRIP4/RQT4_C2HC5_Znf"/>
</dbReference>
<feature type="region of interest" description="Disordered" evidence="2">
    <location>
        <begin position="157"/>
        <end position="184"/>
    </location>
</feature>
<dbReference type="GO" id="GO:0005634">
    <property type="term" value="C:nucleus"/>
    <property type="evidence" value="ECO:0007669"/>
    <property type="project" value="InterPro"/>
</dbReference>
<evidence type="ECO:0000259" key="3">
    <source>
        <dbReference type="Pfam" id="PF06221"/>
    </source>
</evidence>
<evidence type="ECO:0000256" key="2">
    <source>
        <dbReference type="SAM" id="MobiDB-lite"/>
    </source>
</evidence>
<sequence>MKKFQHLVRWLIIEQQQFFKSNSKVSDMDKKTAVRELGQLLPLDDETLQQIVQNSLQLDTQSAISKYWLDLLGQSPDALDFIAKMTSTSRPSSSKPSANTKPSFAKAARPNPSPRTPAVPSFTKKPDPVKQTANAWNQQIPEKPKFNNNLPRLKKATSTTTSELIAKPASTNEKKLSSAKKDKQKKIDNLKDIESVLTMLEIQDSSASKNSACDCKATIHPLFEVAPNCLNCGKIICAKEGLRPCSFCGSPLISPEEMAQIKKLLQTEKDTALMSETPEAKKDKPSSKKPKKITISGGAGVNLWKQQDSLFEKIEKDKQQALQRKEKQVEQAKEIKEQTSELQFYENQKDIDPDLIKAKQNLENLLNFQTNSAERTKIIDQASDFELPTGSNLNMWSSSVEKALQLKKQQRQLRRQEKKEKQLTGRGKQVMSISIGKNGKAVINSKLTGGGSGTGTPDDSDFDDDDSEDEIEKKDIAELEEQLRRNKDSKTEEEFKVIWNPDKDAAKWERPKYIASHDTPDKGSSEDQGIIGASKLGRIQQISVSNTGDDADIDLDEMVTFI</sequence>
<dbReference type="AlphaFoldDB" id="A0A9P8TN84"/>
<dbReference type="Pfam" id="PF06221">
    <property type="entry name" value="zf-C2HC5"/>
    <property type="match status" value="1"/>
</dbReference>
<gene>
    <name evidence="4" type="ORF">WICPIJ_004116</name>
</gene>
<dbReference type="OrthoDB" id="338816at2759"/>
<feature type="domain" description="TRIP4/RQT4 C2HC5-type zinc finger" evidence="3">
    <location>
        <begin position="212"/>
        <end position="261"/>
    </location>
</feature>
<dbReference type="GO" id="GO:0045893">
    <property type="term" value="P:positive regulation of DNA-templated transcription"/>
    <property type="evidence" value="ECO:0007669"/>
    <property type="project" value="TreeGrafter"/>
</dbReference>
<keyword evidence="5" id="KW-1185">Reference proteome</keyword>
<reference evidence="4" key="1">
    <citation type="journal article" date="2021" name="Open Biol.">
        <title>Shared evolutionary footprints suggest mitochondrial oxidative damage underlies multiple complex I losses in fungi.</title>
        <authorList>
            <person name="Schikora-Tamarit M.A."/>
            <person name="Marcet-Houben M."/>
            <person name="Nosek J."/>
            <person name="Gabaldon T."/>
        </authorList>
    </citation>
    <scope>NUCLEOTIDE SEQUENCE</scope>
    <source>
        <strain evidence="4">CBS2887</strain>
    </source>
</reference>
<evidence type="ECO:0000313" key="4">
    <source>
        <dbReference type="EMBL" id="KAH3684919.1"/>
    </source>
</evidence>
<dbReference type="PANTHER" id="PTHR12963:SF4">
    <property type="entry name" value="ACTIVATING SIGNAL COINTEGRATOR 1"/>
    <property type="match status" value="1"/>
</dbReference>
<keyword evidence="1" id="KW-0175">Coiled coil</keyword>
<evidence type="ECO:0000256" key="1">
    <source>
        <dbReference type="SAM" id="Coils"/>
    </source>
</evidence>
<reference evidence="4" key="2">
    <citation type="submission" date="2021-01" db="EMBL/GenBank/DDBJ databases">
        <authorList>
            <person name="Schikora-Tamarit M.A."/>
        </authorList>
    </citation>
    <scope>NUCLEOTIDE SEQUENCE</scope>
    <source>
        <strain evidence="4">CBS2887</strain>
    </source>
</reference>
<feature type="coiled-coil region" evidence="1">
    <location>
        <begin position="311"/>
        <end position="348"/>
    </location>
</feature>
<feature type="region of interest" description="Disordered" evidence="2">
    <location>
        <begin position="414"/>
        <end position="493"/>
    </location>
</feature>
<evidence type="ECO:0000313" key="5">
    <source>
        <dbReference type="Proteomes" id="UP000774326"/>
    </source>
</evidence>
<feature type="region of interest" description="Disordered" evidence="2">
    <location>
        <begin position="272"/>
        <end position="292"/>
    </location>
</feature>
<dbReference type="EMBL" id="JAEUBG010002269">
    <property type="protein sequence ID" value="KAH3684919.1"/>
    <property type="molecule type" value="Genomic_DNA"/>
</dbReference>